<evidence type="ECO:0000256" key="5">
    <source>
        <dbReference type="ARBA" id="ARBA00022989"/>
    </source>
</evidence>
<dbReference type="EMBL" id="CP025704">
    <property type="protein sequence ID" value="AUN98904.1"/>
    <property type="molecule type" value="Genomic_DNA"/>
</dbReference>
<evidence type="ECO:0000256" key="3">
    <source>
        <dbReference type="ARBA" id="ARBA00022475"/>
    </source>
</evidence>
<keyword evidence="6" id="KW-0472">Membrane</keyword>
<dbReference type="GO" id="GO:0022857">
    <property type="term" value="F:transmembrane transporter activity"/>
    <property type="evidence" value="ECO:0007669"/>
    <property type="project" value="InterPro"/>
</dbReference>
<dbReference type="SUPFAM" id="SSF103473">
    <property type="entry name" value="MFS general substrate transporter"/>
    <property type="match status" value="1"/>
</dbReference>
<gene>
    <name evidence="7" type="ORF">C0V70_12490</name>
</gene>
<evidence type="ECO:0000256" key="4">
    <source>
        <dbReference type="ARBA" id="ARBA00022692"/>
    </source>
</evidence>
<keyword evidence="2" id="KW-0813">Transport</keyword>
<dbReference type="PANTHER" id="PTHR23517:SF3">
    <property type="entry name" value="INTEGRAL MEMBRANE TRANSPORT PROTEIN"/>
    <property type="match status" value="1"/>
</dbReference>
<dbReference type="Proteomes" id="UP000235584">
    <property type="component" value="Chromosome"/>
</dbReference>
<evidence type="ECO:0000256" key="1">
    <source>
        <dbReference type="ARBA" id="ARBA00004651"/>
    </source>
</evidence>
<evidence type="ECO:0000313" key="8">
    <source>
        <dbReference type="Proteomes" id="UP000235584"/>
    </source>
</evidence>
<keyword evidence="3" id="KW-1003">Cell membrane</keyword>
<evidence type="ECO:0000313" key="7">
    <source>
        <dbReference type="EMBL" id="AUN98904.1"/>
    </source>
</evidence>
<accession>A0A2K9NVW1</accession>
<keyword evidence="5" id="KW-1133">Transmembrane helix</keyword>
<protein>
    <submittedName>
        <fullName evidence="7">Uncharacterized protein</fullName>
    </submittedName>
</protein>
<comment type="subcellular location">
    <subcellularLocation>
        <location evidence="1">Cell membrane</location>
        <topology evidence="1">Multi-pass membrane protein</topology>
    </subcellularLocation>
</comment>
<dbReference type="InterPro" id="IPR050171">
    <property type="entry name" value="MFS_Transporters"/>
</dbReference>
<proteinExistence type="predicted"/>
<dbReference type="InterPro" id="IPR011701">
    <property type="entry name" value="MFS"/>
</dbReference>
<reference evidence="7 8" key="1">
    <citation type="submission" date="2018-01" db="EMBL/GenBank/DDBJ databases">
        <title>Complete genome sequence of Bacteriovorax stolpii DSM12778.</title>
        <authorList>
            <person name="Tang B."/>
            <person name="Chang J."/>
        </authorList>
    </citation>
    <scope>NUCLEOTIDE SEQUENCE [LARGE SCALE GENOMIC DNA]</scope>
    <source>
        <strain evidence="7 8">DSM 12778</strain>
    </source>
</reference>
<keyword evidence="4" id="KW-0812">Transmembrane</keyword>
<evidence type="ECO:0000256" key="2">
    <source>
        <dbReference type="ARBA" id="ARBA00022448"/>
    </source>
</evidence>
<name>A0A2K9NVW1_BACTC</name>
<evidence type="ECO:0000256" key="6">
    <source>
        <dbReference type="ARBA" id="ARBA00023136"/>
    </source>
</evidence>
<organism evidence="7 8">
    <name type="scientific">Bacteriovorax stolpii</name>
    <name type="common">Bdellovibrio stolpii</name>
    <dbReference type="NCBI Taxonomy" id="960"/>
    <lineage>
        <taxon>Bacteria</taxon>
        <taxon>Pseudomonadati</taxon>
        <taxon>Bdellovibrionota</taxon>
        <taxon>Bacteriovoracia</taxon>
        <taxon>Bacteriovoracales</taxon>
        <taxon>Bacteriovoracaceae</taxon>
        <taxon>Bacteriovorax</taxon>
    </lineage>
</organism>
<dbReference type="InterPro" id="IPR036259">
    <property type="entry name" value="MFS_trans_sf"/>
</dbReference>
<dbReference type="PANTHER" id="PTHR23517">
    <property type="entry name" value="RESISTANCE PROTEIN MDTM, PUTATIVE-RELATED-RELATED"/>
    <property type="match status" value="1"/>
</dbReference>
<dbReference type="KEGG" id="bsto:C0V70_12490"/>
<dbReference type="RefSeq" id="WP_102244195.1">
    <property type="nucleotide sequence ID" value="NZ_CP025704.1"/>
</dbReference>
<sequence length="412" mass="45169">MKISSTNQQLWIAYLNTLTFSCIQILLYTTIPYISEQTTVTTASIIGSISVGSFIFAFMGPFWASKSDTWGRKRVLSFGMIGMGLSFLCLSSLFVFNDVFSIQIKIAIVYLSRIIYGLLASAVVPVSQAWQLDLIDTKDKLKVLTRNSMCLNVGRVLGPVLVLVKKVDFEHIIYFGTGWIFFLAISCLLTSKNPQLKQATPTETSTPKFQWKELIKESVLPIVLALIFTSFIGILHSTLGHHLKETLSIKGDEASVLMAKIVLASSLFALIVQQTSQWVFKRNWKNRLIVGSSSLVGGSFILSMAATLTSIWIGIAFISIGLALIPPVYMALISHSSSTENVTGKKIGFASIAHSLGYAVGAGLIAISMKMNLVSNMTVISFVSMVTFTIVAMLIVRNAEFVLPAKKDPQYS</sequence>
<dbReference type="PROSITE" id="PS51257">
    <property type="entry name" value="PROKAR_LIPOPROTEIN"/>
    <property type="match status" value="1"/>
</dbReference>
<dbReference type="Pfam" id="PF07690">
    <property type="entry name" value="MFS_1"/>
    <property type="match status" value="1"/>
</dbReference>
<keyword evidence="8" id="KW-1185">Reference proteome</keyword>
<dbReference type="Gene3D" id="1.20.1250.20">
    <property type="entry name" value="MFS general substrate transporter like domains"/>
    <property type="match status" value="1"/>
</dbReference>
<dbReference type="GO" id="GO:0005886">
    <property type="term" value="C:plasma membrane"/>
    <property type="evidence" value="ECO:0007669"/>
    <property type="project" value="UniProtKB-SubCell"/>
</dbReference>
<dbReference type="AlphaFoldDB" id="A0A2K9NVW1"/>